<organism evidence="1">
    <name type="scientific">marine metagenome</name>
    <dbReference type="NCBI Taxonomy" id="408172"/>
    <lineage>
        <taxon>unclassified sequences</taxon>
        <taxon>metagenomes</taxon>
        <taxon>ecological metagenomes</taxon>
    </lineage>
</organism>
<dbReference type="AlphaFoldDB" id="A0A381UB51"/>
<protein>
    <submittedName>
        <fullName evidence="1">Uncharacterized protein</fullName>
    </submittedName>
</protein>
<gene>
    <name evidence="1" type="ORF">METZ01_LOCUS78290</name>
</gene>
<proteinExistence type="predicted"/>
<name>A0A381UB51_9ZZZZ</name>
<evidence type="ECO:0000313" key="1">
    <source>
        <dbReference type="EMBL" id="SVA25436.1"/>
    </source>
</evidence>
<reference evidence="1" key="1">
    <citation type="submission" date="2018-05" db="EMBL/GenBank/DDBJ databases">
        <authorList>
            <person name="Lanie J.A."/>
            <person name="Ng W.-L."/>
            <person name="Kazmierczak K.M."/>
            <person name="Andrzejewski T.M."/>
            <person name="Davidsen T.M."/>
            <person name="Wayne K.J."/>
            <person name="Tettelin H."/>
            <person name="Glass J.I."/>
            <person name="Rusch D."/>
            <person name="Podicherti R."/>
            <person name="Tsui H.-C.T."/>
            <person name="Winkler M.E."/>
        </authorList>
    </citation>
    <scope>NUCLEOTIDE SEQUENCE</scope>
</reference>
<sequence length="41" mass="4882">MLKYLFFLTRGACILLGNYKKDYLIFLFFLDDTNRSINAKT</sequence>
<accession>A0A381UB51</accession>
<dbReference type="EMBL" id="UINC01006092">
    <property type="protein sequence ID" value="SVA25436.1"/>
    <property type="molecule type" value="Genomic_DNA"/>
</dbReference>